<feature type="transmembrane region" description="Helical" evidence="2">
    <location>
        <begin position="747"/>
        <end position="767"/>
    </location>
</feature>
<feature type="transmembrane region" description="Helical" evidence="2">
    <location>
        <begin position="124"/>
        <end position="142"/>
    </location>
</feature>
<feature type="transmembrane region" description="Helical" evidence="2">
    <location>
        <begin position="667"/>
        <end position="691"/>
    </location>
</feature>
<dbReference type="InterPro" id="IPR053912">
    <property type="entry name" value="PGAP2IP_TM_1nd"/>
</dbReference>
<dbReference type="InterPro" id="IPR053911">
    <property type="entry name" value="PGAP2IP_TM_2nd"/>
</dbReference>
<dbReference type="EMBL" id="SDEE01000407">
    <property type="protein sequence ID" value="RXW16731.1"/>
    <property type="molecule type" value="Genomic_DNA"/>
</dbReference>
<protein>
    <recommendedName>
        <fullName evidence="9">Calcofluor white hypersensitive protein</fullName>
    </recommendedName>
</protein>
<evidence type="ECO:0000256" key="1">
    <source>
        <dbReference type="SAM" id="MobiDB-lite"/>
    </source>
</evidence>
<dbReference type="Pfam" id="PF23021">
    <property type="entry name" value="6TM_2nd_PGAP2IP"/>
    <property type="match status" value="1"/>
</dbReference>
<feature type="transmembrane region" description="Helical" evidence="2">
    <location>
        <begin position="311"/>
        <end position="331"/>
    </location>
</feature>
<evidence type="ECO:0000259" key="6">
    <source>
        <dbReference type="Pfam" id="PF23226"/>
    </source>
</evidence>
<feature type="transmembrane region" description="Helical" evidence="2">
    <location>
        <begin position="183"/>
        <end position="199"/>
    </location>
</feature>
<organism evidence="7 8">
    <name type="scientific">Candolleomyces aberdarensis</name>
    <dbReference type="NCBI Taxonomy" id="2316362"/>
    <lineage>
        <taxon>Eukaryota</taxon>
        <taxon>Fungi</taxon>
        <taxon>Dikarya</taxon>
        <taxon>Basidiomycota</taxon>
        <taxon>Agaricomycotina</taxon>
        <taxon>Agaricomycetes</taxon>
        <taxon>Agaricomycetidae</taxon>
        <taxon>Agaricales</taxon>
        <taxon>Agaricineae</taxon>
        <taxon>Psathyrellaceae</taxon>
        <taxon>Candolleomyces</taxon>
    </lineage>
</organism>
<feature type="region of interest" description="Disordered" evidence="1">
    <location>
        <begin position="218"/>
        <end position="255"/>
    </location>
</feature>
<comment type="caution">
    <text evidence="7">The sequence shown here is derived from an EMBL/GenBank/DDBJ whole genome shotgun (WGS) entry which is preliminary data.</text>
</comment>
<name>A0A4Q2DCX7_9AGAR</name>
<accession>A0A4Q2DCX7</accession>
<proteinExistence type="predicted"/>
<dbReference type="GO" id="GO:0005783">
    <property type="term" value="C:endoplasmic reticulum"/>
    <property type="evidence" value="ECO:0007669"/>
    <property type="project" value="TreeGrafter"/>
</dbReference>
<dbReference type="AlphaFoldDB" id="A0A4Q2DCX7"/>
<keyword evidence="2" id="KW-0472">Membrane</keyword>
<feature type="compositionally biased region" description="Polar residues" evidence="1">
    <location>
        <begin position="239"/>
        <end position="249"/>
    </location>
</feature>
<dbReference type="GO" id="GO:0006506">
    <property type="term" value="P:GPI anchor biosynthetic process"/>
    <property type="evidence" value="ECO:0007669"/>
    <property type="project" value="TreeGrafter"/>
</dbReference>
<dbReference type="InterPro" id="IPR036691">
    <property type="entry name" value="Endo/exonu/phosph_ase_sf"/>
</dbReference>
<feature type="transmembrane region" description="Helical" evidence="2">
    <location>
        <begin position="94"/>
        <end position="112"/>
    </location>
</feature>
<dbReference type="SUPFAM" id="SSF56219">
    <property type="entry name" value="DNase I-like"/>
    <property type="match status" value="1"/>
</dbReference>
<feature type="transmembrane region" description="Helical" evidence="2">
    <location>
        <begin position="67"/>
        <end position="87"/>
    </location>
</feature>
<dbReference type="Pfam" id="PF23022">
    <property type="entry name" value="6TM_1st_PGAP2IP"/>
    <property type="match status" value="1"/>
</dbReference>
<feature type="transmembrane region" description="Helical" evidence="2">
    <location>
        <begin position="703"/>
        <end position="721"/>
    </location>
</feature>
<feature type="transmembrane region" description="Helical" evidence="2">
    <location>
        <begin position="563"/>
        <end position="583"/>
    </location>
</feature>
<evidence type="ECO:0000259" key="4">
    <source>
        <dbReference type="Pfam" id="PF23021"/>
    </source>
</evidence>
<dbReference type="Pfam" id="PF10277">
    <property type="entry name" value="Frag1"/>
    <property type="match status" value="1"/>
</dbReference>
<feature type="transmembrane region" description="Helical" evidence="2">
    <location>
        <begin position="343"/>
        <end position="361"/>
    </location>
</feature>
<dbReference type="InterPro" id="IPR051916">
    <property type="entry name" value="GPI-anchor_lipid_remodeler"/>
</dbReference>
<reference evidence="7 8" key="1">
    <citation type="submission" date="2019-01" db="EMBL/GenBank/DDBJ databases">
        <title>Draft genome sequence of Psathyrella aberdarensis IHI B618.</title>
        <authorList>
            <person name="Buettner E."/>
            <person name="Kellner H."/>
        </authorList>
    </citation>
    <scope>NUCLEOTIDE SEQUENCE [LARGE SCALE GENOMIC DNA]</scope>
    <source>
        <strain evidence="7 8">IHI B618</strain>
    </source>
</reference>
<evidence type="ECO:0000259" key="3">
    <source>
        <dbReference type="Pfam" id="PF10277"/>
    </source>
</evidence>
<feature type="domain" description="PGAP2IP C-terminal nuclease-like" evidence="6">
    <location>
        <begin position="781"/>
        <end position="1018"/>
    </location>
</feature>
<dbReference type="Gene3D" id="3.60.10.10">
    <property type="entry name" value="Endonuclease/exonuclease/phosphatase"/>
    <property type="match status" value="1"/>
</dbReference>
<feature type="domain" description="CWH43-like N-terminal" evidence="3">
    <location>
        <begin position="8"/>
        <end position="208"/>
    </location>
</feature>
<dbReference type="STRING" id="2316362.A0A4Q2DCX7"/>
<sequence length="1068" mass="117979">MATLNINAALVARFQTILSLLAFGSAFAIGCNLHYKKIVKNGVAGYPQEWLPSVSATIGDWYPERNVFQIFIALTAAPRFVILFLTYHLYGSTSLFVFGALRTISCGGWVYITSSDSGLMHDVLMIGYIALNIPWMAGSTLMSKGRGVRRGRTAVATMFFATIAPLVYFYIQHKVHRIPGAYSLYAIFEWSLIFFDIFFDSITERELRQAGTYITIGPQRPESSGSAKDKAATEIPAVSESNTKQTVKPQNKHEEVVEKSDVAMKTALESALSPPSNAESSTVANPVTPQIPEVPNVFNSKRAALSFVSDLYRSYVFWSLFTALIPTLFYFSIWELGIAGQEFTLLTLLTPFFLPTTPFFLPANAETGIKTWFQMLRSKKGQTIASLVQYAALGAWTSDSPVVRLGIVGLSCATMIQREVVLWAGLVKGEGKAEGRGVRYWSVMVVLGFVSAALSKHVNHGNNPIWPFIDPKNGGWNKTGLALALLSLLEFATRGPSSLPAKPKASGPKPKVVAASPYLSTFITTSLPLGSLVFSLHNLLADPSTLVAASWTGWENGKPRGPLPHVFGVATMVTLCLGIALGVGASGPRTFSRRILTNPIWWLVGCLGAYGLYSERDWEGYGWSLLLAFVLSSVTPGILENAAKVARITSEDDEETDDIQASQLGKVYASAMVVYILFNLASIFTVAYAFVPGGHVFRERTDAVLMAQLLCLAPAFSWPGLKKHRDLTLLSSELESDPPRTRSPNKYAYVTLTLAMALSVFGTLYHLPLAPPRPYKPASARVLNAGIWTVHFGFDNVGHDSQRGMKQLIQDMQLDIVGLLETDLQRTAFGHRDLTRMLVEDLGYNVDIGPGPNEHTWGAVLLSKFPIINTTHHLLPSPHGELAPAIEAVLDVFGTEITVIVAHNGQEEDRLDRELQSTELARIMAASTRPVIFLGYVVTRPHALRPNPYEILVKDGNVHDIDKDDMDRWCEYILYRDLYRTSYARVSRGIITDTEMQIGQFVVPKHGTNITDNSQEARYKRVKKEVLPEEHWFPMEYYGNERGGGKNGHFYHVFYTPLYYALPEGAIV</sequence>
<dbReference type="Proteomes" id="UP000290288">
    <property type="component" value="Unassembled WGS sequence"/>
</dbReference>
<keyword evidence="8" id="KW-1185">Reference proteome</keyword>
<evidence type="ECO:0008006" key="9">
    <source>
        <dbReference type="Google" id="ProtNLM"/>
    </source>
</evidence>
<feature type="transmembrane region" description="Helical" evidence="2">
    <location>
        <begin position="595"/>
        <end position="614"/>
    </location>
</feature>
<evidence type="ECO:0000259" key="5">
    <source>
        <dbReference type="Pfam" id="PF23022"/>
    </source>
</evidence>
<keyword evidence="2" id="KW-0812">Transmembrane</keyword>
<feature type="domain" description="PGAP2IP first transmembrane" evidence="5">
    <location>
        <begin position="315"/>
        <end position="489"/>
    </location>
</feature>
<dbReference type="PANTHER" id="PTHR14859:SF1">
    <property type="entry name" value="PGAP2-INTERACTING PROTEIN"/>
    <property type="match status" value="1"/>
</dbReference>
<feature type="transmembrane region" description="Helical" evidence="2">
    <location>
        <begin position="512"/>
        <end position="534"/>
    </location>
</feature>
<dbReference type="Pfam" id="PF23226">
    <property type="entry name" value="Exo_endo_phos_PGAP2IP"/>
    <property type="match status" value="1"/>
</dbReference>
<keyword evidence="2" id="KW-1133">Transmembrane helix</keyword>
<gene>
    <name evidence="7" type="ORF">EST38_g9124</name>
</gene>
<feature type="transmembrane region" description="Helical" evidence="2">
    <location>
        <begin position="620"/>
        <end position="639"/>
    </location>
</feature>
<dbReference type="FunFam" id="3.60.10.10:FF:000100">
    <property type="entry name" value="Unplaced genomic scaffold supercont2.12, whole genome shotgun sequence"/>
    <property type="match status" value="1"/>
</dbReference>
<dbReference type="GO" id="GO:0016020">
    <property type="term" value="C:membrane"/>
    <property type="evidence" value="ECO:0007669"/>
    <property type="project" value="GOC"/>
</dbReference>
<dbReference type="GO" id="GO:0031505">
    <property type="term" value="P:fungal-type cell wall organization"/>
    <property type="evidence" value="ECO:0007669"/>
    <property type="project" value="TreeGrafter"/>
</dbReference>
<dbReference type="InterPro" id="IPR019402">
    <property type="entry name" value="CWH43_N"/>
</dbReference>
<dbReference type="OrthoDB" id="68581at2759"/>
<dbReference type="PANTHER" id="PTHR14859">
    <property type="entry name" value="CALCOFLUOR WHITE HYPERSENSITIVE PROTEIN PRECURSOR"/>
    <property type="match status" value="1"/>
</dbReference>
<evidence type="ECO:0000256" key="2">
    <source>
        <dbReference type="SAM" id="Phobius"/>
    </source>
</evidence>
<feature type="domain" description="PGAP2IP second transmembrane" evidence="4">
    <location>
        <begin position="522"/>
        <end position="717"/>
    </location>
</feature>
<feature type="transmembrane region" description="Helical" evidence="2">
    <location>
        <begin position="154"/>
        <end position="171"/>
    </location>
</feature>
<evidence type="ECO:0000313" key="8">
    <source>
        <dbReference type="Proteomes" id="UP000290288"/>
    </source>
</evidence>
<evidence type="ECO:0000313" key="7">
    <source>
        <dbReference type="EMBL" id="RXW16731.1"/>
    </source>
</evidence>
<dbReference type="InterPro" id="IPR057315">
    <property type="entry name" value="Exo_endo_phos_PGAP2IP_C"/>
</dbReference>